<comment type="caution">
    <text evidence="2">The sequence shown here is derived from an EMBL/GenBank/DDBJ whole genome shotgun (WGS) entry which is preliminary data.</text>
</comment>
<keyword evidence="1" id="KW-1133">Transmembrane helix</keyword>
<dbReference type="EMBL" id="JAHQXF010000001">
    <property type="protein sequence ID" value="MBV0922786.1"/>
    <property type="molecule type" value="Genomic_DNA"/>
</dbReference>
<keyword evidence="1" id="KW-0472">Membrane</keyword>
<gene>
    <name evidence="2" type="ORF">KTS45_01100</name>
</gene>
<feature type="transmembrane region" description="Helical" evidence="1">
    <location>
        <begin position="202"/>
        <end position="220"/>
    </location>
</feature>
<proteinExistence type="predicted"/>
<keyword evidence="3" id="KW-1185">Reference proteome</keyword>
<name>A0A8J7Y632_9EURY</name>
<sequence>MLEDALRFPWNGEKKGETLLVGGLLSLLGFLFVPLLFVYGYLVRVIRAVAAGETDRPPVFDDWGELLVDGVVAFVISLAYLVVPTVAIAFVGGLFLFPVVVVEGSAAGAVGPRSGLLAVGGLLLALLALSTSFLLLLAAAYLAPAGVAAFARTGRFGAAFSPSHLRTVGGDRRYATGWLVAVVVGFLAQVVAGAVGATGLGALLVPFVLFYGSVASAYAIGVGVSELGLAAETDEESTASQPAV</sequence>
<keyword evidence="1" id="KW-0812">Transmembrane</keyword>
<dbReference type="Proteomes" id="UP000766550">
    <property type="component" value="Unassembled WGS sequence"/>
</dbReference>
<accession>A0A8J7Y632</accession>
<organism evidence="2 3">
    <name type="scientific">Haloarcula limicola</name>
    <dbReference type="NCBI Taxonomy" id="1429915"/>
    <lineage>
        <taxon>Archaea</taxon>
        <taxon>Methanobacteriati</taxon>
        <taxon>Methanobacteriota</taxon>
        <taxon>Stenosarchaea group</taxon>
        <taxon>Halobacteria</taxon>
        <taxon>Halobacteriales</taxon>
        <taxon>Haloarculaceae</taxon>
        <taxon>Haloarcula</taxon>
    </lineage>
</organism>
<evidence type="ECO:0000313" key="2">
    <source>
        <dbReference type="EMBL" id="MBV0922786.1"/>
    </source>
</evidence>
<evidence type="ECO:0000256" key="1">
    <source>
        <dbReference type="SAM" id="Phobius"/>
    </source>
</evidence>
<feature type="transmembrane region" description="Helical" evidence="1">
    <location>
        <begin position="20"/>
        <end position="42"/>
    </location>
</feature>
<dbReference type="Pfam" id="PF13197">
    <property type="entry name" value="DUF4013"/>
    <property type="match status" value="1"/>
</dbReference>
<dbReference type="OrthoDB" id="107590at2157"/>
<reference evidence="2 3" key="1">
    <citation type="submission" date="2021-06" db="EMBL/GenBank/DDBJ databases">
        <title>New haloarchaea isolates fom saline soil.</title>
        <authorList>
            <person name="Duran-Viseras A."/>
            <person name="Sanchez-Porro C.S."/>
            <person name="Ventosa A."/>
        </authorList>
    </citation>
    <scope>NUCLEOTIDE SEQUENCE [LARGE SCALE GENOMIC DNA]</scope>
    <source>
        <strain evidence="2 3">JCM 183640</strain>
    </source>
</reference>
<protein>
    <submittedName>
        <fullName evidence="2">DUF4013 domain-containing protein</fullName>
    </submittedName>
</protein>
<feature type="transmembrane region" description="Helical" evidence="1">
    <location>
        <begin position="122"/>
        <end position="143"/>
    </location>
</feature>
<evidence type="ECO:0000313" key="3">
    <source>
        <dbReference type="Proteomes" id="UP000766550"/>
    </source>
</evidence>
<feature type="transmembrane region" description="Helical" evidence="1">
    <location>
        <begin position="88"/>
        <end position="110"/>
    </location>
</feature>
<dbReference type="InterPro" id="IPR025098">
    <property type="entry name" value="DUF4013"/>
</dbReference>
<feature type="transmembrane region" description="Helical" evidence="1">
    <location>
        <begin position="175"/>
        <end position="195"/>
    </location>
</feature>
<dbReference type="AlphaFoldDB" id="A0A8J7Y632"/>
<dbReference type="RefSeq" id="WP_162315960.1">
    <property type="nucleotide sequence ID" value="NZ_JAHQXF010000001.1"/>
</dbReference>